<dbReference type="PROSITE" id="PS50011">
    <property type="entry name" value="PROTEIN_KINASE_DOM"/>
    <property type="match status" value="1"/>
</dbReference>
<evidence type="ECO:0000259" key="7">
    <source>
        <dbReference type="PROSITE" id="PS51489"/>
    </source>
</evidence>
<evidence type="ECO:0000259" key="6">
    <source>
        <dbReference type="PROSITE" id="PS50011"/>
    </source>
</evidence>
<sequence>MAEQNYHWETSKENVLPLKQGRTVAAIEETFQQNSSKKGKINNEKTEREKRAHLNEIANYDGEDPLENWLRLIKWTEQTFPTNKNEELLPILEKCTVELQEDAKYQKDLRYLRVWIKYADACSDPSDVFKFLKANDIGQTHALFYECYASFLEMKKAYKLADEVYKRGVEMKAEPVSRLKMQYEGFTKRVRKREMKKEERGEVLEDQSQSYRHFGDKVTKTGRRIEAGLTSLRAQQATRGLGGGGLRRQSGAPTIQGDRRASNNNNNIMRPSNFEVFEDDDENGSRMTQNRGDSENIATNWKKLGTREETIKENAAKPSQWNGASLTASKRKLAPGKTIDATIEVYEDTECLDAEMVQKALKTTKISEMPLRLRDRMDLKNDVKVNPVSAHERAKLLSQSQMKKPSSSTAMDCGSEKQVNLKETFEETAAREWRENHPEHENYQQRMSHQSPIVVASASNAAASKGITSMDVDDEAASKRNEQWLPERPNTASKKESEHISQIDSCENEKSAQNSAAAAAATTADEKAKPSAGARWTKDEGGFLQNSEPTMTFCTKEAWGDVMAMFSDRGGAKEEQKSDDEGGTKSGSGSGYEGDASRGARTPKMKSTHAVKRVAEKKDDDDDDDDGGFLVREDTVRLPANIVVTKEETNNNNNNNNDFDFDIREDTECIPSLTEIKKGALQQKKGFGSPIVVLKERNIEGVAPARNENDDENKVPTGAKSSLNDNTVKRFSIPKGEEKTVLTAVPAVNDDKDNTLKDVIIEENVGARENKTAIKRTKEKENEKKHLIDPFANIDSLLKSAKIESSSVHVSVSNDPSELAGLVAAGKRVSGAKGAIGKKAGEGVEVTIGNKEYTLRSKAGEGAHACVYEAEGKETLKPDDVPPVFAIKVESKKLASWEFLISSRLCERLPRGAPRDIVIPSHLRLLLDDKSQTHTTGALVMKFGDHGTLQDVVNFYKLTERKTGAMDEKLAMYYSIELLRLLEWTHESDVLHCDVKPDNLLLRNGGERWLDWDKSRPGSWKKKGLALIDFGRAIDLRDYDANTQFVGNAGTESFSCPEMRENKSWTYQSDCFAIAATIHVMLHGEYMETITDRKMGKYAPKLALKRYWNQDVWKLVFEKLMNQPTTKSTKEKPNLRAIREVLEDALDGEGTGGSVVKSLLVKQTIGMFELIKEGKAV</sequence>
<evidence type="ECO:0000313" key="9">
    <source>
        <dbReference type="Proteomes" id="UP000198341"/>
    </source>
</evidence>
<dbReference type="GO" id="GO:0032991">
    <property type="term" value="C:protein-containing complex"/>
    <property type="evidence" value="ECO:0007669"/>
    <property type="project" value="UniProtKB-ARBA"/>
</dbReference>
<evidence type="ECO:0000256" key="4">
    <source>
        <dbReference type="ARBA" id="ARBA00023328"/>
    </source>
</evidence>
<dbReference type="AlphaFoldDB" id="K8F2L3"/>
<keyword evidence="9" id="KW-1185">Reference proteome</keyword>
<dbReference type="OrthoDB" id="248495at2759"/>
<feature type="compositionally biased region" description="Basic and acidic residues" evidence="5">
    <location>
        <begin position="570"/>
        <end position="583"/>
    </location>
</feature>
<reference evidence="8 9" key="1">
    <citation type="submission" date="2011-10" db="EMBL/GenBank/DDBJ databases">
        <authorList>
            <person name="Genoscope - CEA"/>
        </authorList>
    </citation>
    <scope>NUCLEOTIDE SEQUENCE [LARGE SCALE GENOMIC DNA]</scope>
    <source>
        <strain evidence="8 9">RCC 1105</strain>
    </source>
</reference>
<dbReference type="PROSITE" id="PS00108">
    <property type="entry name" value="PROTEIN_KINASE_ST"/>
    <property type="match status" value="1"/>
</dbReference>
<dbReference type="Pfam" id="PF08311">
    <property type="entry name" value="Mad3_BUB1_I"/>
    <property type="match status" value="1"/>
</dbReference>
<dbReference type="InterPro" id="IPR008271">
    <property type="entry name" value="Ser/Thr_kinase_AS"/>
</dbReference>
<dbReference type="InterPro" id="IPR015661">
    <property type="entry name" value="Bub1/Mad3"/>
</dbReference>
<feature type="region of interest" description="Disordered" evidence="5">
    <location>
        <begin position="428"/>
        <end position="451"/>
    </location>
</feature>
<evidence type="ECO:0000256" key="2">
    <source>
        <dbReference type="ARBA" id="ARBA00022454"/>
    </source>
</evidence>
<dbReference type="InterPro" id="IPR011009">
    <property type="entry name" value="Kinase-like_dom_sf"/>
</dbReference>
<dbReference type="KEGG" id="bpg:Bathy07g04090"/>
<dbReference type="Gene3D" id="1.25.40.430">
    <property type="match status" value="1"/>
</dbReference>
<dbReference type="PROSITE" id="PS51489">
    <property type="entry name" value="BUB1_N"/>
    <property type="match status" value="1"/>
</dbReference>
<dbReference type="Gene3D" id="1.10.510.10">
    <property type="entry name" value="Transferase(Phosphotransferase) domain 1"/>
    <property type="match status" value="1"/>
</dbReference>
<gene>
    <name evidence="8" type="ORF">Bathy07g04090</name>
</gene>
<dbReference type="SMART" id="SM00777">
    <property type="entry name" value="Mad3_BUB1_I"/>
    <property type="match status" value="1"/>
</dbReference>
<protein>
    <recommendedName>
        <fullName evidence="10">BUB protein kinase</fullName>
    </recommendedName>
</protein>
<evidence type="ECO:0000256" key="5">
    <source>
        <dbReference type="SAM" id="MobiDB-lite"/>
    </source>
</evidence>
<feature type="compositionally biased region" description="Basic and acidic residues" evidence="5">
    <location>
        <begin position="428"/>
        <end position="443"/>
    </location>
</feature>
<feature type="region of interest" description="Disordered" evidence="5">
    <location>
        <begin position="466"/>
        <end position="549"/>
    </location>
</feature>
<evidence type="ECO:0008006" key="10">
    <source>
        <dbReference type="Google" id="ProtNLM"/>
    </source>
</evidence>
<dbReference type="GO" id="GO:0000776">
    <property type="term" value="C:kinetochore"/>
    <property type="evidence" value="ECO:0007669"/>
    <property type="project" value="UniProtKB-KW"/>
</dbReference>
<dbReference type="GeneID" id="19014898"/>
<feature type="region of interest" description="Disordered" evidence="5">
    <location>
        <begin position="703"/>
        <end position="723"/>
    </location>
</feature>
<dbReference type="GO" id="GO:0051754">
    <property type="term" value="P:meiotic sister chromatid cohesion, centromeric"/>
    <property type="evidence" value="ECO:0007669"/>
    <property type="project" value="TreeGrafter"/>
</dbReference>
<accession>K8F2L3</accession>
<dbReference type="GO" id="GO:0005524">
    <property type="term" value="F:ATP binding"/>
    <property type="evidence" value="ECO:0007669"/>
    <property type="project" value="InterPro"/>
</dbReference>
<feature type="region of interest" description="Disordered" evidence="5">
    <location>
        <begin position="238"/>
        <end position="271"/>
    </location>
</feature>
<dbReference type="PANTHER" id="PTHR14030:SF4">
    <property type="entry name" value="BUB1 KINASE, ISOFORM A-RELATED"/>
    <property type="match status" value="1"/>
</dbReference>
<dbReference type="InterPro" id="IPR013212">
    <property type="entry name" value="Mad3/Bub1_I"/>
</dbReference>
<dbReference type="FunFam" id="1.25.40.430:FF:000003">
    <property type="entry name" value="Checkpoint serine/threonine-protein kinase BUB1"/>
    <property type="match status" value="1"/>
</dbReference>
<evidence type="ECO:0000313" key="8">
    <source>
        <dbReference type="EMBL" id="CCO66282.1"/>
    </source>
</evidence>
<keyword evidence="4" id="KW-0137">Centromere</keyword>
<proteinExistence type="predicted"/>
<evidence type="ECO:0000256" key="1">
    <source>
        <dbReference type="ARBA" id="ARBA00004629"/>
    </source>
</evidence>
<feature type="compositionally biased region" description="Polar residues" evidence="5">
    <location>
        <begin position="502"/>
        <end position="515"/>
    </location>
</feature>
<feature type="compositionally biased region" description="Basic residues" evidence="5">
    <location>
        <begin position="601"/>
        <end position="612"/>
    </location>
</feature>
<dbReference type="EMBL" id="FO082272">
    <property type="protein sequence ID" value="CCO66282.1"/>
    <property type="molecule type" value="Genomic_DNA"/>
</dbReference>
<keyword evidence="2" id="KW-0158">Chromosome</keyword>
<feature type="domain" description="BUB1 N-terminal" evidence="7">
    <location>
        <begin position="53"/>
        <end position="213"/>
    </location>
</feature>
<dbReference type="SUPFAM" id="SSF56112">
    <property type="entry name" value="Protein kinase-like (PK-like)"/>
    <property type="match status" value="1"/>
</dbReference>
<keyword evidence="3" id="KW-0995">Kinetochore</keyword>
<evidence type="ECO:0000256" key="3">
    <source>
        <dbReference type="ARBA" id="ARBA00022838"/>
    </source>
</evidence>
<feature type="domain" description="Protein kinase" evidence="6">
    <location>
        <begin position="853"/>
        <end position="1142"/>
    </location>
</feature>
<dbReference type="GO" id="GO:0007094">
    <property type="term" value="P:mitotic spindle assembly checkpoint signaling"/>
    <property type="evidence" value="ECO:0007669"/>
    <property type="project" value="InterPro"/>
</dbReference>
<dbReference type="eggNOG" id="KOG1166">
    <property type="taxonomic scope" value="Eukaryota"/>
</dbReference>
<organism evidence="8 9">
    <name type="scientific">Bathycoccus prasinos</name>
    <dbReference type="NCBI Taxonomy" id="41875"/>
    <lineage>
        <taxon>Eukaryota</taxon>
        <taxon>Viridiplantae</taxon>
        <taxon>Chlorophyta</taxon>
        <taxon>Mamiellophyceae</taxon>
        <taxon>Mamiellales</taxon>
        <taxon>Bathycoccaceae</taxon>
        <taxon>Bathycoccus</taxon>
    </lineage>
</organism>
<dbReference type="InterPro" id="IPR000719">
    <property type="entry name" value="Prot_kinase_dom"/>
</dbReference>
<dbReference type="GO" id="GO:0004672">
    <property type="term" value="F:protein kinase activity"/>
    <property type="evidence" value="ECO:0007669"/>
    <property type="project" value="InterPro"/>
</dbReference>
<name>K8F2L3_9CHLO</name>
<dbReference type="SMART" id="SM00220">
    <property type="entry name" value="S_TKc"/>
    <property type="match status" value="1"/>
</dbReference>
<dbReference type="PANTHER" id="PTHR14030">
    <property type="entry name" value="MITOTIC CHECKPOINT SERINE/THREONINE-PROTEIN KINASE BUB1"/>
    <property type="match status" value="1"/>
</dbReference>
<dbReference type="Pfam" id="PF00069">
    <property type="entry name" value="Pkinase"/>
    <property type="match status" value="1"/>
</dbReference>
<feature type="region of interest" description="Disordered" evidence="5">
    <location>
        <begin position="569"/>
        <end position="632"/>
    </location>
</feature>
<dbReference type="RefSeq" id="XP_007512194.1">
    <property type="nucleotide sequence ID" value="XM_007512132.1"/>
</dbReference>
<dbReference type="STRING" id="41875.K8F2L3"/>
<comment type="subcellular location">
    <subcellularLocation>
        <location evidence="1">Chromosome</location>
        <location evidence="1">Centromere</location>
        <location evidence="1">Kinetochore</location>
    </subcellularLocation>
</comment>
<dbReference type="Proteomes" id="UP000198341">
    <property type="component" value="Chromosome 7"/>
</dbReference>